<dbReference type="NCBIfam" id="TIGR01843">
    <property type="entry name" value="type_I_hlyD"/>
    <property type="match status" value="1"/>
</dbReference>
<dbReference type="Pfam" id="PF25994">
    <property type="entry name" value="HH_AprE"/>
    <property type="match status" value="1"/>
</dbReference>
<dbReference type="Gene3D" id="1.20.1600.10">
    <property type="entry name" value="Outer membrane efflux proteins (OEP)"/>
    <property type="match status" value="1"/>
</dbReference>
<sequence length="448" mass="49421">MLKTIDQLKRSDTNQRPAFDQDLPYMSESSAAVLIKTPRGGRLILYTIALMFLVLIIWGALTEVDEITRAEGKIVPSSRVQIIQNLEGGILNELYVREGQHVIKGAALLNLEDSKAEAAVIESNVEYDALIATAARLVAEAGNTIPVYPVADTAELAGYISAEKQLYLIHQQEINSERQIINHAVDEKQFEIDSTTQNIEDLQQQLRLMQEQKKINQPLVEIGAVPRLELLNIEQQISSLTGDINRAKNMIPSLSSALKGEQEKLTSLDVKYQEEAQQELTQIRAKIAIAKAGKTSSRDRIDRTSVIAPVSGTVKKIHITTLGGVVQPGMPLLEIVPDGKDIIVEANVKPSDIGFVHTGLPARVKVSAYDFATYGALDGIVEHVSADTIIDEQGRSYYIVRLRVDDNTLNNKDGTLPIIPGMQTTIDITIADRNLLAYVFKPVIRMLK</sequence>
<dbReference type="Pfam" id="PF26002">
    <property type="entry name" value="Beta-barrel_AprE"/>
    <property type="match status" value="1"/>
</dbReference>
<evidence type="ECO:0000256" key="7">
    <source>
        <dbReference type="ARBA" id="ARBA00022989"/>
    </source>
</evidence>
<evidence type="ECO:0000256" key="6">
    <source>
        <dbReference type="ARBA" id="ARBA00022692"/>
    </source>
</evidence>
<gene>
    <name evidence="13" type="primary">prsE_3</name>
    <name evidence="13" type="ORF">SIN8267_03555</name>
</gene>
<accession>A0ABN8ELY2</accession>
<dbReference type="SUPFAM" id="SSF56954">
    <property type="entry name" value="Outer membrane efflux proteins (OEP)"/>
    <property type="match status" value="1"/>
</dbReference>
<dbReference type="InterPro" id="IPR058982">
    <property type="entry name" value="Beta-barrel_AprE"/>
</dbReference>
<keyword evidence="14" id="KW-1185">Reference proteome</keyword>
<protein>
    <recommendedName>
        <fullName evidence="9">Membrane fusion protein (MFP) family protein</fullName>
    </recommendedName>
</protein>
<name>A0ABN8ELY2_9GAMM</name>
<dbReference type="Proteomes" id="UP000838100">
    <property type="component" value="Unassembled WGS sequence"/>
</dbReference>
<evidence type="ECO:0000259" key="12">
    <source>
        <dbReference type="Pfam" id="PF26002"/>
    </source>
</evidence>
<evidence type="ECO:0000313" key="13">
    <source>
        <dbReference type="EMBL" id="CAH0993406.1"/>
    </source>
</evidence>
<evidence type="ECO:0000256" key="1">
    <source>
        <dbReference type="ARBA" id="ARBA00004377"/>
    </source>
</evidence>
<reference evidence="13" key="1">
    <citation type="submission" date="2021-12" db="EMBL/GenBank/DDBJ databases">
        <authorList>
            <person name="Rodrigo-Torres L."/>
            <person name="Arahal R. D."/>
            <person name="Lucena T."/>
        </authorList>
    </citation>
    <scope>NUCLEOTIDE SEQUENCE</scope>
    <source>
        <strain evidence="13">CECT 8267</strain>
    </source>
</reference>
<evidence type="ECO:0000259" key="11">
    <source>
        <dbReference type="Pfam" id="PF25994"/>
    </source>
</evidence>
<dbReference type="Gene3D" id="2.40.30.170">
    <property type="match status" value="1"/>
</dbReference>
<dbReference type="InterPro" id="IPR058781">
    <property type="entry name" value="HH_AprE-like"/>
</dbReference>
<evidence type="ECO:0000256" key="4">
    <source>
        <dbReference type="ARBA" id="ARBA00022475"/>
    </source>
</evidence>
<keyword evidence="8 9" id="KW-0472">Membrane</keyword>
<dbReference type="Gene3D" id="2.40.50.100">
    <property type="match status" value="1"/>
</dbReference>
<evidence type="ECO:0000256" key="9">
    <source>
        <dbReference type="RuleBase" id="RU365093"/>
    </source>
</evidence>
<comment type="caution">
    <text evidence="13">The sequence shown here is derived from an EMBL/GenBank/DDBJ whole genome shotgun (WGS) entry which is preliminary data.</text>
</comment>
<keyword evidence="6 9" id="KW-0812">Transmembrane</keyword>
<comment type="subcellular location">
    <subcellularLocation>
        <location evidence="1 9">Cell inner membrane</location>
        <topology evidence="1 9">Single-pass membrane protein</topology>
    </subcellularLocation>
</comment>
<proteinExistence type="inferred from homology"/>
<keyword evidence="10" id="KW-0175">Coiled coil</keyword>
<comment type="similarity">
    <text evidence="2 9">Belongs to the membrane fusion protein (MFP) (TC 8.A.1) family.</text>
</comment>
<dbReference type="SUPFAM" id="SSF111369">
    <property type="entry name" value="HlyD-like secretion proteins"/>
    <property type="match status" value="1"/>
</dbReference>
<keyword evidence="3 9" id="KW-0813">Transport</keyword>
<feature type="domain" description="AprE-like beta-barrel" evidence="12">
    <location>
        <begin position="343"/>
        <end position="429"/>
    </location>
</feature>
<evidence type="ECO:0000256" key="2">
    <source>
        <dbReference type="ARBA" id="ARBA00009477"/>
    </source>
</evidence>
<feature type="transmembrane region" description="Helical" evidence="9">
    <location>
        <begin position="43"/>
        <end position="61"/>
    </location>
</feature>
<dbReference type="InterPro" id="IPR010129">
    <property type="entry name" value="T1SS_HlyD"/>
</dbReference>
<organism evidence="13 14">
    <name type="scientific">Sinobacterium norvegicum</name>
    <dbReference type="NCBI Taxonomy" id="1641715"/>
    <lineage>
        <taxon>Bacteria</taxon>
        <taxon>Pseudomonadati</taxon>
        <taxon>Pseudomonadota</taxon>
        <taxon>Gammaproteobacteria</taxon>
        <taxon>Cellvibrionales</taxon>
        <taxon>Spongiibacteraceae</taxon>
        <taxon>Sinobacterium</taxon>
    </lineage>
</organism>
<evidence type="ECO:0000313" key="14">
    <source>
        <dbReference type="Proteomes" id="UP000838100"/>
    </source>
</evidence>
<evidence type="ECO:0000256" key="5">
    <source>
        <dbReference type="ARBA" id="ARBA00022519"/>
    </source>
</evidence>
<evidence type="ECO:0000256" key="3">
    <source>
        <dbReference type="ARBA" id="ARBA00022448"/>
    </source>
</evidence>
<dbReference type="PANTHER" id="PTHR30386">
    <property type="entry name" value="MEMBRANE FUSION SUBUNIT OF EMRAB-TOLC MULTIDRUG EFFLUX PUMP"/>
    <property type="match status" value="1"/>
</dbReference>
<feature type="coiled-coil region" evidence="10">
    <location>
        <begin position="185"/>
        <end position="250"/>
    </location>
</feature>
<dbReference type="EMBL" id="CAKLPX010000008">
    <property type="protein sequence ID" value="CAH0993406.1"/>
    <property type="molecule type" value="Genomic_DNA"/>
</dbReference>
<keyword evidence="7 9" id="KW-1133">Transmembrane helix</keyword>
<evidence type="ECO:0000256" key="10">
    <source>
        <dbReference type="SAM" id="Coils"/>
    </source>
</evidence>
<dbReference type="InterPro" id="IPR050739">
    <property type="entry name" value="MFP"/>
</dbReference>
<keyword evidence="4 9" id="KW-1003">Cell membrane</keyword>
<evidence type="ECO:0000256" key="8">
    <source>
        <dbReference type="ARBA" id="ARBA00023136"/>
    </source>
</evidence>
<feature type="domain" description="AprE-like long alpha-helical hairpin" evidence="11">
    <location>
        <begin position="120"/>
        <end position="299"/>
    </location>
</feature>
<dbReference type="PANTHER" id="PTHR30386:SF26">
    <property type="entry name" value="TRANSPORT PROTEIN COMB"/>
    <property type="match status" value="1"/>
</dbReference>
<keyword evidence="5 9" id="KW-0997">Cell inner membrane</keyword>
<dbReference type="PRINTS" id="PR01490">
    <property type="entry name" value="RTXTOXIND"/>
</dbReference>